<dbReference type="RefSeq" id="WP_169454323.1">
    <property type="nucleotide sequence ID" value="NZ_CP051774.1"/>
</dbReference>
<organism evidence="2 3">
    <name type="scientific">Luteolibacter luteus</name>
    <dbReference type="NCBI Taxonomy" id="2728835"/>
    <lineage>
        <taxon>Bacteria</taxon>
        <taxon>Pseudomonadati</taxon>
        <taxon>Verrucomicrobiota</taxon>
        <taxon>Verrucomicrobiia</taxon>
        <taxon>Verrucomicrobiales</taxon>
        <taxon>Verrucomicrobiaceae</taxon>
        <taxon>Luteolibacter</taxon>
    </lineage>
</organism>
<dbReference type="KEGG" id="luo:HHL09_09515"/>
<name>A0A858RIG0_9BACT</name>
<keyword evidence="3" id="KW-1185">Reference proteome</keyword>
<sequence length="95" mass="10485">MSLIHDPDSFRAAMLHFVNEVLPTLDANKPPHSDAVQADTPLFENNRLDSLSILHLIAAIEDLTGEAVPDAKVTMKYFQNIETITATFCHEHAAS</sequence>
<evidence type="ECO:0000259" key="1">
    <source>
        <dbReference type="Pfam" id="PF00550"/>
    </source>
</evidence>
<dbReference type="AlphaFoldDB" id="A0A858RIG0"/>
<dbReference type="SUPFAM" id="SSF47336">
    <property type="entry name" value="ACP-like"/>
    <property type="match status" value="1"/>
</dbReference>
<evidence type="ECO:0000313" key="2">
    <source>
        <dbReference type="EMBL" id="QJE96010.1"/>
    </source>
</evidence>
<dbReference type="Gene3D" id="1.10.1200.10">
    <property type="entry name" value="ACP-like"/>
    <property type="match status" value="1"/>
</dbReference>
<proteinExistence type="predicted"/>
<gene>
    <name evidence="2" type="ORF">HHL09_09515</name>
</gene>
<dbReference type="EMBL" id="CP051774">
    <property type="protein sequence ID" value="QJE96010.1"/>
    <property type="molecule type" value="Genomic_DNA"/>
</dbReference>
<dbReference type="Pfam" id="PF00550">
    <property type="entry name" value="PP-binding"/>
    <property type="match status" value="1"/>
</dbReference>
<protein>
    <recommendedName>
        <fullName evidence="1">Carrier domain-containing protein</fullName>
    </recommendedName>
</protein>
<dbReference type="InterPro" id="IPR009081">
    <property type="entry name" value="PP-bd_ACP"/>
</dbReference>
<evidence type="ECO:0000313" key="3">
    <source>
        <dbReference type="Proteomes" id="UP000501812"/>
    </source>
</evidence>
<dbReference type="InterPro" id="IPR036736">
    <property type="entry name" value="ACP-like_sf"/>
</dbReference>
<accession>A0A858RIG0</accession>
<feature type="domain" description="Carrier" evidence="1">
    <location>
        <begin position="35"/>
        <end position="85"/>
    </location>
</feature>
<dbReference type="Proteomes" id="UP000501812">
    <property type="component" value="Chromosome"/>
</dbReference>
<reference evidence="2 3" key="1">
    <citation type="submission" date="2020-04" db="EMBL/GenBank/DDBJ databases">
        <title>Luteolibacter sp. G-1-1-1 isolated from soil.</title>
        <authorList>
            <person name="Dahal R.H."/>
        </authorList>
    </citation>
    <scope>NUCLEOTIDE SEQUENCE [LARGE SCALE GENOMIC DNA]</scope>
    <source>
        <strain evidence="2 3">G-1-1-1</strain>
    </source>
</reference>